<organism evidence="1 2">
    <name type="scientific">Roseobacter phage RDJL Phi 1</name>
    <dbReference type="NCBI Taxonomy" id="562742"/>
    <lineage>
        <taxon>Viruses</taxon>
        <taxon>Duplodnaviria</taxon>
        <taxon>Heunggongvirae</taxon>
        <taxon>Uroviricota</taxon>
        <taxon>Caudoviricetes</taxon>
        <taxon>Xiamenvirus</taxon>
        <taxon>Xiamenvirus RDJL1</taxon>
    </lineage>
</organism>
<sequence length="205" mass="23151">MPENNPMLEQLKAALENPHFKVLAEKVAQEMLGASFEDSMNAHPDVATVEGRWLGTLKRLVCNTVLVTYNEAMAGRFSAAHWARAEAEMEHYHSQVQGFFYPDDPAVIQTADANGEEVKYMNEERPGYGAHVVRDLTLPPGSQTIWQMSMDRSKVEESEVSAKAEYDRCHSAMMQAIRERQISMTWTHYLWGVTSGHFEKGEAEA</sequence>
<dbReference type="RefSeq" id="YP_004421832.1">
    <property type="nucleotide sequence ID" value="NC_015466.1"/>
</dbReference>
<protein>
    <submittedName>
        <fullName evidence="1">Uncharacterized protein</fullName>
    </submittedName>
</protein>
<reference evidence="1 2" key="1">
    <citation type="journal article" date="2009" name="Appl. Environ. Microbiol.">
        <title>Roseophage RDJL Phi1, infecting the aerobic anoxygenic phototrophic bacterium Roseobacter denitrificans OCh114.</title>
        <authorList>
            <person name="Zhang Y."/>
            <person name="Jiao N."/>
        </authorList>
    </citation>
    <scope>NUCLEOTIDE SEQUENCE [LARGE SCALE GENOMIC DNA]</scope>
</reference>
<keyword evidence="2" id="KW-1185">Reference proteome</keyword>
<reference evidence="1 2" key="2">
    <citation type="journal article" date="2011" name="Virol. J.">
        <title>Complete genome sequence of a marine roseophage provides evidence into the evolution of gene transfer agents in alphaproteobacteria.</title>
        <authorList>
            <person name="Huang S."/>
            <person name="Zhang Y."/>
            <person name="Chen F."/>
            <person name="Jiao N."/>
        </authorList>
    </citation>
    <scope>NUCLEOTIDE SEQUENCE [LARGE SCALE GENOMIC DNA]</scope>
</reference>
<dbReference type="Proteomes" id="UP000008742">
    <property type="component" value="Segment"/>
</dbReference>
<proteinExistence type="predicted"/>
<evidence type="ECO:0000313" key="1">
    <source>
        <dbReference type="EMBL" id="ADK73465.1"/>
    </source>
</evidence>
<evidence type="ECO:0000313" key="2">
    <source>
        <dbReference type="Proteomes" id="UP000008742"/>
    </source>
</evidence>
<dbReference type="EMBL" id="HM151342">
    <property type="protein sequence ID" value="ADK73465.1"/>
    <property type="molecule type" value="Genomic_DNA"/>
</dbReference>
<gene>
    <name evidence="1" type="ORF">RDJLphi1_gp64</name>
</gene>
<name>F4YXS5_9CAUD</name>
<dbReference type="GeneID" id="10511801"/>
<accession>F4YXS5</accession>
<dbReference type="KEGG" id="vg:10511801"/>